<dbReference type="SUPFAM" id="SSF161098">
    <property type="entry name" value="MetI-like"/>
    <property type="match status" value="1"/>
</dbReference>
<evidence type="ECO:0000313" key="10">
    <source>
        <dbReference type="Proteomes" id="UP000768180"/>
    </source>
</evidence>
<evidence type="ECO:0000256" key="2">
    <source>
        <dbReference type="ARBA" id="ARBA00022448"/>
    </source>
</evidence>
<feature type="transmembrane region" description="Helical" evidence="7">
    <location>
        <begin position="105"/>
        <end position="124"/>
    </location>
</feature>
<evidence type="ECO:0000256" key="6">
    <source>
        <dbReference type="ARBA" id="ARBA00023136"/>
    </source>
</evidence>
<keyword evidence="4 7" id="KW-0812">Transmembrane</keyword>
<gene>
    <name evidence="9" type="ORF">G5B05_11495</name>
</gene>
<dbReference type="InterPro" id="IPR051393">
    <property type="entry name" value="ABC_transporter_permease"/>
</dbReference>
<dbReference type="PROSITE" id="PS50928">
    <property type="entry name" value="ABC_TM1"/>
    <property type="match status" value="1"/>
</dbReference>
<evidence type="ECO:0000313" key="9">
    <source>
        <dbReference type="EMBL" id="NSE17018.1"/>
    </source>
</evidence>
<comment type="similarity">
    <text evidence="7">Belongs to the binding-protein-dependent transport system permease family.</text>
</comment>
<feature type="transmembrane region" description="Helical" evidence="7">
    <location>
        <begin position="41"/>
        <end position="65"/>
    </location>
</feature>
<protein>
    <submittedName>
        <fullName evidence="9">Sugar ABC transporter permease</fullName>
    </submittedName>
</protein>
<keyword evidence="3" id="KW-1003">Cell membrane</keyword>
<organism evidence="9 10">
    <name type="scientific">Fusicatenibacter saccharivorans</name>
    <dbReference type="NCBI Taxonomy" id="1150298"/>
    <lineage>
        <taxon>Bacteria</taxon>
        <taxon>Bacillati</taxon>
        <taxon>Bacillota</taxon>
        <taxon>Clostridia</taxon>
        <taxon>Lachnospirales</taxon>
        <taxon>Lachnospiraceae</taxon>
        <taxon>Fusicatenibacter</taxon>
    </lineage>
</organism>
<evidence type="ECO:0000256" key="5">
    <source>
        <dbReference type="ARBA" id="ARBA00022989"/>
    </source>
</evidence>
<feature type="transmembrane region" description="Helical" evidence="7">
    <location>
        <begin position="187"/>
        <end position="209"/>
    </location>
</feature>
<proteinExistence type="inferred from homology"/>
<sequence length="322" mass="36771">MQHLLVHSATGRFYLRRRRRVKKPKGKKVYSAMKRREARNFYLYTAPWLIGFFVLTLYPIVYSFYLMFTDMNLTGVGKFIGLENLKYAFTDDPLFIKAFINTLKYVVMFVPSSIILAFFVALLLSKKVKGLGFFRTAFYIPYITSGVAVTILWGWIYQKDYGIINYVLSLFGIKGVNWLGDKNIAMISIVILSLWTIGNNIIIMLAGIQDIPQSYYESAQIDGAGAIRQIFSITLPLCTPTIYFNLIVTIIAAFQVFQQPLILTNGGPLNSTYTAAIHMYNNGFLYGKMGYASMMAWSLFVVIMVITLVVISTSKYWVFYDD</sequence>
<evidence type="ECO:0000256" key="3">
    <source>
        <dbReference type="ARBA" id="ARBA00022475"/>
    </source>
</evidence>
<reference evidence="9 10" key="1">
    <citation type="journal article" date="2020" name="Cell Host Microbe">
        <title>Functional and Genomic Variation between Human-Derived Isolates of Lachnospiraceae Reveals Inter- and Intra-Species Diversity.</title>
        <authorList>
            <person name="Sorbara M.T."/>
            <person name="Littmann E.R."/>
            <person name="Fontana E."/>
            <person name="Moody T.U."/>
            <person name="Kohout C.E."/>
            <person name="Gjonbalaj M."/>
            <person name="Eaton V."/>
            <person name="Seok R."/>
            <person name="Leiner I.M."/>
            <person name="Pamer E.G."/>
        </authorList>
    </citation>
    <scope>NUCLEOTIDE SEQUENCE [LARGE SCALE GENOMIC DNA]</scope>
    <source>
        <strain evidence="9 10">MSK.14.54</strain>
    </source>
</reference>
<feature type="transmembrane region" description="Helical" evidence="7">
    <location>
        <begin position="163"/>
        <end position="180"/>
    </location>
</feature>
<dbReference type="Proteomes" id="UP000768180">
    <property type="component" value="Unassembled WGS sequence"/>
</dbReference>
<evidence type="ECO:0000256" key="7">
    <source>
        <dbReference type="RuleBase" id="RU363032"/>
    </source>
</evidence>
<dbReference type="Gene3D" id="1.10.3720.10">
    <property type="entry name" value="MetI-like"/>
    <property type="match status" value="1"/>
</dbReference>
<feature type="transmembrane region" description="Helical" evidence="7">
    <location>
        <begin position="229"/>
        <end position="254"/>
    </location>
</feature>
<comment type="caution">
    <text evidence="9">The sequence shown here is derived from an EMBL/GenBank/DDBJ whole genome shotgun (WGS) entry which is preliminary data.</text>
</comment>
<dbReference type="PANTHER" id="PTHR30193">
    <property type="entry name" value="ABC TRANSPORTER PERMEASE PROTEIN"/>
    <property type="match status" value="1"/>
</dbReference>
<dbReference type="Pfam" id="PF00528">
    <property type="entry name" value="BPD_transp_1"/>
    <property type="match status" value="1"/>
</dbReference>
<keyword evidence="5 7" id="KW-1133">Transmembrane helix</keyword>
<dbReference type="PANTHER" id="PTHR30193:SF1">
    <property type="entry name" value="ABC TRANSPORTER PERMEASE PROTEIN YESP-RELATED"/>
    <property type="match status" value="1"/>
</dbReference>
<dbReference type="InterPro" id="IPR000515">
    <property type="entry name" value="MetI-like"/>
</dbReference>
<keyword evidence="2 7" id="KW-0813">Transport</keyword>
<evidence type="ECO:0000259" key="8">
    <source>
        <dbReference type="PROSITE" id="PS50928"/>
    </source>
</evidence>
<feature type="domain" description="ABC transmembrane type-1" evidence="8">
    <location>
        <begin position="99"/>
        <end position="312"/>
    </location>
</feature>
<feature type="transmembrane region" description="Helical" evidence="7">
    <location>
        <begin position="296"/>
        <end position="319"/>
    </location>
</feature>
<dbReference type="EMBL" id="JAAITQ010000021">
    <property type="protein sequence ID" value="NSE17018.1"/>
    <property type="molecule type" value="Genomic_DNA"/>
</dbReference>
<evidence type="ECO:0000256" key="4">
    <source>
        <dbReference type="ARBA" id="ARBA00022692"/>
    </source>
</evidence>
<name>A0ABX2GFN6_9FIRM</name>
<dbReference type="InterPro" id="IPR035906">
    <property type="entry name" value="MetI-like_sf"/>
</dbReference>
<dbReference type="CDD" id="cd06261">
    <property type="entry name" value="TM_PBP2"/>
    <property type="match status" value="1"/>
</dbReference>
<keyword evidence="6 7" id="KW-0472">Membrane</keyword>
<feature type="transmembrane region" description="Helical" evidence="7">
    <location>
        <begin position="136"/>
        <end position="157"/>
    </location>
</feature>
<comment type="subcellular location">
    <subcellularLocation>
        <location evidence="1 7">Cell membrane</location>
        <topology evidence="1 7">Multi-pass membrane protein</topology>
    </subcellularLocation>
</comment>
<accession>A0ABX2GFN6</accession>
<evidence type="ECO:0000256" key="1">
    <source>
        <dbReference type="ARBA" id="ARBA00004651"/>
    </source>
</evidence>
<keyword evidence="10" id="KW-1185">Reference proteome</keyword>